<dbReference type="InterPro" id="IPR006059">
    <property type="entry name" value="SBP"/>
</dbReference>
<dbReference type="KEGG" id="ccel:CCDG5_1853"/>
<dbReference type="HOGENOM" id="CLU_037301_1_0_9"/>
<organism evidence="3 4">
    <name type="scientific">[Clostridium] cellulosi</name>
    <dbReference type="NCBI Taxonomy" id="29343"/>
    <lineage>
        <taxon>Bacteria</taxon>
        <taxon>Bacillati</taxon>
        <taxon>Bacillota</taxon>
        <taxon>Clostridia</taxon>
        <taxon>Eubacteriales</taxon>
        <taxon>Oscillospiraceae</taxon>
        <taxon>Oscillospiraceae incertae sedis</taxon>
    </lineage>
</organism>
<dbReference type="SUPFAM" id="SSF53850">
    <property type="entry name" value="Periplasmic binding protein-like II"/>
    <property type="match status" value="1"/>
</dbReference>
<dbReference type="PANTHER" id="PTHR43649">
    <property type="entry name" value="ARABINOSE-BINDING PROTEIN-RELATED"/>
    <property type="match status" value="1"/>
</dbReference>
<evidence type="ECO:0000259" key="2">
    <source>
        <dbReference type="Pfam" id="PF12010"/>
    </source>
</evidence>
<dbReference type="InterPro" id="IPR022627">
    <property type="entry name" value="DUF3502"/>
</dbReference>
<dbReference type="PATRIC" id="fig|29343.3.peg.1945"/>
<dbReference type="EMBL" id="LM995447">
    <property type="protein sequence ID" value="CDZ24951.1"/>
    <property type="molecule type" value="Genomic_DNA"/>
</dbReference>
<gene>
    <name evidence="3" type="ORF">CCDG5_1853</name>
</gene>
<protein>
    <submittedName>
        <fullName evidence="3">Carbohydrate ABC transporter substrate-binding protein</fullName>
    </submittedName>
</protein>
<dbReference type="Gene3D" id="3.40.190.10">
    <property type="entry name" value="Periplasmic binding protein-like II"/>
    <property type="match status" value="2"/>
</dbReference>
<proteinExistence type="predicted"/>
<dbReference type="Pfam" id="PF12010">
    <property type="entry name" value="DUF3502"/>
    <property type="match status" value="1"/>
</dbReference>
<dbReference type="AlphaFoldDB" id="A0A078KML0"/>
<evidence type="ECO:0000313" key="4">
    <source>
        <dbReference type="Proteomes" id="UP000032431"/>
    </source>
</evidence>
<dbReference type="STRING" id="29343.CCDG5_1853"/>
<keyword evidence="1" id="KW-0732">Signal</keyword>
<evidence type="ECO:0000313" key="3">
    <source>
        <dbReference type="EMBL" id="CDZ24951.1"/>
    </source>
</evidence>
<evidence type="ECO:0000256" key="1">
    <source>
        <dbReference type="SAM" id="SignalP"/>
    </source>
</evidence>
<feature type="chain" id="PRO_5039660001" evidence="1">
    <location>
        <begin position="23"/>
        <end position="503"/>
    </location>
</feature>
<feature type="signal peptide" evidence="1">
    <location>
        <begin position="1"/>
        <end position="22"/>
    </location>
</feature>
<name>A0A078KML0_9FIRM</name>
<dbReference type="Pfam" id="PF01547">
    <property type="entry name" value="SBP_bac_1"/>
    <property type="match status" value="1"/>
</dbReference>
<dbReference type="PANTHER" id="PTHR43649:SF17">
    <property type="entry name" value="ABC TRANSPORTER SOLUTE BINDING PROTEIN-SUGAR TRANSPORT"/>
    <property type="match status" value="1"/>
</dbReference>
<keyword evidence="4" id="KW-1185">Reference proteome</keyword>
<reference evidence="4" key="1">
    <citation type="submission" date="2014-07" db="EMBL/GenBank/DDBJ databases">
        <authorList>
            <person name="Wibberg D."/>
        </authorList>
    </citation>
    <scope>NUCLEOTIDE SEQUENCE [LARGE SCALE GENOMIC DNA]</scope>
    <source>
        <strain evidence="4">DG5</strain>
    </source>
</reference>
<dbReference type="Proteomes" id="UP000032431">
    <property type="component" value="Chromosome I"/>
</dbReference>
<dbReference type="OrthoDB" id="2636783at2"/>
<feature type="domain" description="DUF3502" evidence="2">
    <location>
        <begin position="433"/>
        <end position="500"/>
    </location>
</feature>
<accession>A0A078KML0</accession>
<dbReference type="PROSITE" id="PS51257">
    <property type="entry name" value="PROKAR_LIPOPROTEIN"/>
    <property type="match status" value="1"/>
</dbReference>
<sequence>MTTFKRLLGVSLAAFMAASVVTGCSSSNGNKSSNANGTTEITAWFLAPAKLTGKQAVQDEVNKILEKRYNIKVKLVYYDWDSYQNKAKLALSGGEPVDVMFTAGWNNYSTFVGQGAFQPLDDLLEKYGQYIKKYINPEYLKGPVISGKLYAIPTNKDMASQWGVVINKKLADKYHMDFSNVKKAEDLEPFLQTIKDNEPGIVPFLADTSNNVVEFEFNKYSSEFAQVSTVGIPRFDSTKIVNILDDEWVRHLIAVSREFYKKGYYNSDVGTAQSGQKDDYKRQQKAFMWMEQLKPGKAEEEANTYGYEFYQCVVYPDIPQSVTTAELTNSMLSIPHSSKHPEAAMKFINELFNPDAKVQNLLAFGIENKNYVKVSDNQIKLPDGVTAQTNTYGGIYTWAMGGNQLNDYLWSNESPDKWEKMDKWNKEAKVSKLIGFNYDTSKVQNEIAAVQNVNSQYWAGIASGAKELSSVEKIYREKLKTAGLQKIIDDVQSQVDAFLASNK</sequence>
<dbReference type="InterPro" id="IPR050490">
    <property type="entry name" value="Bact_solute-bd_prot1"/>
</dbReference>